<feature type="transmembrane region" description="Helical" evidence="2">
    <location>
        <begin position="386"/>
        <end position="408"/>
    </location>
</feature>
<reference evidence="3 4" key="1">
    <citation type="submission" date="2019-03" db="EMBL/GenBank/DDBJ databases">
        <title>Genomic Encyclopedia of Type Strains, Phase IV (KMG-IV): sequencing the most valuable type-strain genomes for metagenomic binning, comparative biology and taxonomic classification.</title>
        <authorList>
            <person name="Goeker M."/>
        </authorList>
    </citation>
    <scope>NUCLEOTIDE SEQUENCE [LARGE SCALE GENOMIC DNA]</scope>
    <source>
        <strain evidence="3 4">DSM 11901</strain>
    </source>
</reference>
<keyword evidence="2" id="KW-1133">Transmembrane helix</keyword>
<dbReference type="SUPFAM" id="SSF53850">
    <property type="entry name" value="Periplasmic binding protein-like II"/>
    <property type="match status" value="1"/>
</dbReference>
<dbReference type="PANTHER" id="PTHR42941">
    <property type="entry name" value="SLL1037 PROTEIN"/>
    <property type="match status" value="1"/>
</dbReference>
<dbReference type="Gene3D" id="3.40.190.10">
    <property type="entry name" value="Periplasmic binding protein-like II"/>
    <property type="match status" value="2"/>
</dbReference>
<sequence>MAEPRSPEHRTTPMRRTRLALQGWLLSVRDMLTSAGPVLLLAAGLLVGAYVWLDPQPPRSVTLATGPAGSAYAEFGQRYAQALKQDGIRVELLHTDGPAASLQALRDGDADVAFVRGGSSQAGDADAANNNDADAGIMSLGALFYEPLWVFYRPGAVNVASAKGGSAKAPAQAPVKAPAPDVRLTSLTQLQGLRINLDQPGSGVPELMQRLLQANGLGPDTFTASNLPPDAATEALLAGQIDALVLMTAPESPAVQRLLRQSGVALADLPQADALARRFPFLQTVTLPRGMVDLARDLPPDDIGLLTTTTALLTHEDTHPALRQLFAQTAQKLHGGAGWFNGVRDFPNTRTSELPVSPEGDRAINGTPPFWQRHLPFWASNLLERMWLVIGGLIVLLLPLSRVVPPLYTYRVRQRVFRWYARLRAVEARLDEGETNASELLDELDELDRVASQITVPLAHADELYALRNNIEGARRRLLARRDQAPAFVS</sequence>
<protein>
    <submittedName>
        <fullName evidence="3">TRAP-type uncharacterized transport system substrate-binding protein</fullName>
    </submittedName>
</protein>
<keyword evidence="2" id="KW-0472">Membrane</keyword>
<evidence type="ECO:0000256" key="1">
    <source>
        <dbReference type="SAM" id="Coils"/>
    </source>
</evidence>
<accession>A0A4R6RBD5</accession>
<comment type="caution">
    <text evidence="3">The sequence shown here is derived from an EMBL/GenBank/DDBJ whole genome shotgun (WGS) entry which is preliminary data.</text>
</comment>
<gene>
    <name evidence="3" type="ORF">EV672_105123</name>
</gene>
<organism evidence="3 4">
    <name type="scientific">Aquabacterium commune</name>
    <dbReference type="NCBI Taxonomy" id="70586"/>
    <lineage>
        <taxon>Bacteria</taxon>
        <taxon>Pseudomonadati</taxon>
        <taxon>Pseudomonadota</taxon>
        <taxon>Betaproteobacteria</taxon>
        <taxon>Burkholderiales</taxon>
        <taxon>Aquabacterium</taxon>
    </lineage>
</organism>
<evidence type="ECO:0000313" key="3">
    <source>
        <dbReference type="EMBL" id="TDP82936.1"/>
    </source>
</evidence>
<keyword evidence="2" id="KW-0812">Transmembrane</keyword>
<dbReference type="EMBL" id="SNXW01000005">
    <property type="protein sequence ID" value="TDP82936.1"/>
    <property type="molecule type" value="Genomic_DNA"/>
</dbReference>
<dbReference type="PANTHER" id="PTHR42941:SF1">
    <property type="entry name" value="SLL1037 PROTEIN"/>
    <property type="match status" value="1"/>
</dbReference>
<evidence type="ECO:0000313" key="4">
    <source>
        <dbReference type="Proteomes" id="UP000294593"/>
    </source>
</evidence>
<evidence type="ECO:0000256" key="2">
    <source>
        <dbReference type="SAM" id="Phobius"/>
    </source>
</evidence>
<proteinExistence type="predicted"/>
<dbReference type="AlphaFoldDB" id="A0A4R6RBD5"/>
<feature type="transmembrane region" description="Helical" evidence="2">
    <location>
        <begin position="31"/>
        <end position="53"/>
    </location>
</feature>
<dbReference type="Pfam" id="PF16868">
    <property type="entry name" value="NMT1_3"/>
    <property type="match status" value="1"/>
</dbReference>
<dbReference type="InterPro" id="IPR011852">
    <property type="entry name" value="TRAP_TAXI"/>
</dbReference>
<keyword evidence="1" id="KW-0175">Coiled coil</keyword>
<dbReference type="Proteomes" id="UP000294593">
    <property type="component" value="Unassembled WGS sequence"/>
</dbReference>
<keyword evidence="4" id="KW-1185">Reference proteome</keyword>
<feature type="coiled-coil region" evidence="1">
    <location>
        <begin position="423"/>
        <end position="450"/>
    </location>
</feature>
<name>A0A4R6RBD5_9BURK</name>